<evidence type="ECO:0000256" key="4">
    <source>
        <dbReference type="ARBA" id="ARBA00023159"/>
    </source>
</evidence>
<feature type="compositionally biased region" description="Polar residues" evidence="8">
    <location>
        <begin position="1"/>
        <end position="14"/>
    </location>
</feature>
<dbReference type="InterPro" id="IPR001471">
    <property type="entry name" value="AP2/ERF_dom"/>
</dbReference>
<keyword evidence="2" id="KW-0805">Transcription regulation</keyword>
<dbReference type="GO" id="GO:0005634">
    <property type="term" value="C:nucleus"/>
    <property type="evidence" value="ECO:0007669"/>
    <property type="project" value="UniProtKB-SubCell"/>
</dbReference>
<evidence type="ECO:0000256" key="2">
    <source>
        <dbReference type="ARBA" id="ARBA00023015"/>
    </source>
</evidence>
<feature type="region of interest" description="Disordered" evidence="8">
    <location>
        <begin position="129"/>
        <end position="179"/>
    </location>
</feature>
<evidence type="ECO:0000256" key="5">
    <source>
        <dbReference type="ARBA" id="ARBA00023163"/>
    </source>
</evidence>
<reference evidence="10" key="2">
    <citation type="submission" date="2017-06" db="EMBL/GenBank/DDBJ databases">
        <title>The pomegranate genome and the genomics of punicalagin biosynthesis.</title>
        <authorList>
            <person name="Xu C."/>
        </authorList>
    </citation>
    <scope>NUCLEOTIDE SEQUENCE [LARGE SCALE GENOMIC DNA]</scope>
    <source>
        <tissue evidence="10">Fresh leaf</tissue>
    </source>
</reference>
<dbReference type="EMBL" id="MTKT01001357">
    <property type="protein sequence ID" value="OWM84522.1"/>
    <property type="molecule type" value="Genomic_DNA"/>
</dbReference>
<comment type="caution">
    <text evidence="10">The sequence shown here is derived from an EMBL/GenBank/DDBJ whole genome shotgun (WGS) entry which is preliminary data.</text>
</comment>
<evidence type="ECO:0000256" key="3">
    <source>
        <dbReference type="ARBA" id="ARBA00023125"/>
    </source>
</evidence>
<accession>A0A218XJM1</accession>
<dbReference type="FunFam" id="3.30.730.10:FF:000001">
    <property type="entry name" value="Ethylene-responsive transcription factor 2"/>
    <property type="match status" value="1"/>
</dbReference>
<evidence type="ECO:0000313" key="11">
    <source>
        <dbReference type="EMBL" id="PKI48525.1"/>
    </source>
</evidence>
<dbReference type="Gene3D" id="3.30.730.10">
    <property type="entry name" value="AP2/ERF domain"/>
    <property type="match status" value="1"/>
</dbReference>
<dbReference type="GO" id="GO:0003677">
    <property type="term" value="F:DNA binding"/>
    <property type="evidence" value="ECO:0007669"/>
    <property type="project" value="UniProtKB-KW"/>
</dbReference>
<keyword evidence="5" id="KW-0804">Transcription</keyword>
<proteinExistence type="inferred from homology"/>
<reference evidence="12" key="1">
    <citation type="journal article" date="2017" name="Plant J.">
        <title>The pomegranate (Punica granatum L.) genome and the genomics of punicalagin biosynthesis.</title>
        <authorList>
            <person name="Qin G."/>
            <person name="Xu C."/>
            <person name="Ming R."/>
            <person name="Tang H."/>
            <person name="Guyot R."/>
            <person name="Kramer E.M."/>
            <person name="Hu Y."/>
            <person name="Yi X."/>
            <person name="Qi Y."/>
            <person name="Xu X."/>
            <person name="Gao Z."/>
            <person name="Pan H."/>
            <person name="Jian J."/>
            <person name="Tian Y."/>
            <person name="Yue Z."/>
            <person name="Xu Y."/>
        </authorList>
    </citation>
    <scope>NUCLEOTIDE SEQUENCE [LARGE SCALE GENOMIC DNA]</scope>
    <source>
        <strain evidence="12">cv. Dabenzi</strain>
    </source>
</reference>
<protein>
    <recommendedName>
        <fullName evidence="9">AP2/ERF domain-containing protein</fullName>
    </recommendedName>
</protein>
<evidence type="ECO:0000256" key="6">
    <source>
        <dbReference type="ARBA" id="ARBA00023242"/>
    </source>
</evidence>
<keyword evidence="4" id="KW-0010">Activator</keyword>
<dbReference type="Proteomes" id="UP000197138">
    <property type="component" value="Unassembled WGS sequence"/>
</dbReference>
<dbReference type="SUPFAM" id="SSF54171">
    <property type="entry name" value="DNA-binding domain"/>
    <property type="match status" value="1"/>
</dbReference>
<gene>
    <name evidence="10" type="ORF">CDL15_Pgr000962</name>
    <name evidence="11" type="ORF">CRG98_031147</name>
</gene>
<dbReference type="InterPro" id="IPR051032">
    <property type="entry name" value="AP2/ERF_TF_ERF_subfamily"/>
</dbReference>
<comment type="similarity">
    <text evidence="7">Belongs to the AP2/ERF transcription factor family. ERF subfamily.</text>
</comment>
<keyword evidence="3" id="KW-0238">DNA-binding</keyword>
<keyword evidence="6" id="KW-0539">Nucleus</keyword>
<dbReference type="PANTHER" id="PTHR31985:SF294">
    <property type="entry name" value="DEHYDRATION-RESPONSIVE ELEMENT-BINDING PROTEIN 3-LIKE"/>
    <property type="match status" value="1"/>
</dbReference>
<evidence type="ECO:0000256" key="7">
    <source>
        <dbReference type="ARBA" id="ARBA00024343"/>
    </source>
</evidence>
<evidence type="ECO:0000313" key="12">
    <source>
        <dbReference type="Proteomes" id="UP000197138"/>
    </source>
</evidence>
<feature type="region of interest" description="Disordered" evidence="8">
    <location>
        <begin position="1"/>
        <end position="43"/>
    </location>
</feature>
<dbReference type="Pfam" id="PF00847">
    <property type="entry name" value="AP2"/>
    <property type="match status" value="1"/>
</dbReference>
<dbReference type="GO" id="GO:0003700">
    <property type="term" value="F:DNA-binding transcription factor activity"/>
    <property type="evidence" value="ECO:0007669"/>
    <property type="project" value="InterPro"/>
</dbReference>
<keyword evidence="13" id="KW-1185">Reference proteome</keyword>
<dbReference type="InterPro" id="IPR016177">
    <property type="entry name" value="DNA-bd_dom_sf"/>
</dbReference>
<dbReference type="SMART" id="SM00380">
    <property type="entry name" value="AP2"/>
    <property type="match status" value="1"/>
</dbReference>
<dbReference type="PANTHER" id="PTHR31985">
    <property type="entry name" value="ETHYLENE-RESPONSIVE TRANSCRIPTION FACTOR ERF042-RELATED"/>
    <property type="match status" value="1"/>
</dbReference>
<dbReference type="PROSITE" id="PS51032">
    <property type="entry name" value="AP2_ERF"/>
    <property type="match status" value="1"/>
</dbReference>
<name>A0A218XJM1_PUNGR</name>
<reference evidence="11 13" key="3">
    <citation type="submission" date="2017-11" db="EMBL/GenBank/DDBJ databases">
        <title>De-novo sequencing of pomegranate (Punica granatum L.) genome.</title>
        <authorList>
            <person name="Akparov Z."/>
            <person name="Amiraslanov A."/>
            <person name="Hajiyeva S."/>
            <person name="Abbasov M."/>
            <person name="Kaur K."/>
            <person name="Hamwieh A."/>
            <person name="Solovyev V."/>
            <person name="Salamov A."/>
            <person name="Braich B."/>
            <person name="Kosarev P."/>
            <person name="Mahmoud A."/>
            <person name="Hajiyev E."/>
            <person name="Babayeva S."/>
            <person name="Izzatullayeva V."/>
            <person name="Mammadov A."/>
            <person name="Mammadov A."/>
            <person name="Sharifova S."/>
            <person name="Ojaghi J."/>
            <person name="Eynullazada K."/>
            <person name="Bayramov B."/>
            <person name="Abdulazimova A."/>
            <person name="Shahmuradov I."/>
        </authorList>
    </citation>
    <scope>NUCLEOTIDE SEQUENCE [LARGE SCALE GENOMIC DNA]</scope>
    <source>
        <strain evidence="11">AG2017</strain>
        <strain evidence="13">cv. AG2017</strain>
        <tissue evidence="11">Leaf</tissue>
    </source>
</reference>
<evidence type="ECO:0000256" key="1">
    <source>
        <dbReference type="ARBA" id="ARBA00004123"/>
    </source>
</evidence>
<dbReference type="AlphaFoldDB" id="A0A218XJM1"/>
<feature type="compositionally biased region" description="Low complexity" evidence="8">
    <location>
        <begin position="139"/>
        <end position="168"/>
    </location>
</feature>
<evidence type="ECO:0000259" key="9">
    <source>
        <dbReference type="PROSITE" id="PS51032"/>
    </source>
</evidence>
<dbReference type="CDD" id="cd00018">
    <property type="entry name" value="AP2"/>
    <property type="match status" value="1"/>
</dbReference>
<evidence type="ECO:0000256" key="8">
    <source>
        <dbReference type="SAM" id="MobiDB-lite"/>
    </source>
</evidence>
<feature type="domain" description="AP2/ERF" evidence="9">
    <location>
        <begin position="42"/>
        <end position="99"/>
    </location>
</feature>
<dbReference type="Proteomes" id="UP000233551">
    <property type="component" value="Unassembled WGS sequence"/>
</dbReference>
<dbReference type="EMBL" id="PGOL01002383">
    <property type="protein sequence ID" value="PKI48525.1"/>
    <property type="molecule type" value="Genomic_DNA"/>
</dbReference>
<evidence type="ECO:0000313" key="10">
    <source>
        <dbReference type="EMBL" id="OWM84522.1"/>
    </source>
</evidence>
<evidence type="ECO:0000313" key="13">
    <source>
        <dbReference type="Proteomes" id="UP000233551"/>
    </source>
</evidence>
<comment type="subcellular location">
    <subcellularLocation>
        <location evidence="1">Nucleus</location>
    </subcellularLocation>
</comment>
<dbReference type="STRING" id="22663.A0A218XJM1"/>
<dbReference type="PRINTS" id="PR00367">
    <property type="entry name" value="ETHRSPELEMNT"/>
</dbReference>
<organism evidence="10 12">
    <name type="scientific">Punica granatum</name>
    <name type="common">Pomegranate</name>
    <dbReference type="NCBI Taxonomy" id="22663"/>
    <lineage>
        <taxon>Eukaryota</taxon>
        <taxon>Viridiplantae</taxon>
        <taxon>Streptophyta</taxon>
        <taxon>Embryophyta</taxon>
        <taxon>Tracheophyta</taxon>
        <taxon>Spermatophyta</taxon>
        <taxon>Magnoliopsida</taxon>
        <taxon>eudicotyledons</taxon>
        <taxon>Gunneridae</taxon>
        <taxon>Pentapetalae</taxon>
        <taxon>rosids</taxon>
        <taxon>malvids</taxon>
        <taxon>Myrtales</taxon>
        <taxon>Lythraceae</taxon>
        <taxon>Punica</taxon>
    </lineage>
</organism>
<dbReference type="InterPro" id="IPR036955">
    <property type="entry name" value="AP2/ERF_dom_sf"/>
</dbReference>
<sequence length="258" mass="27616">MAETPNSEAESSTDAVPRPMGDANPTRKRGREGMGSGTKHPTYRGVRMRTWGKWVSEIREPRKKSRIWLGTFSTAEMAARAHDVAALAIKGPSAILNFPDLAPSLPKPASSAPCDVQAAATIAASMEHLLPPRSPTPSAPAAAEPCPSTSSSNSTSAAASSSSSSSESMWPGGDASTPEQELGEIVELPSLGTCFFETAETRSEFVLVDLFDRWVDPLEWYGPDDPRSGYFISDDHQITSMQEESAVTGGFEASLWEH</sequence>